<dbReference type="PROSITE" id="PS01220">
    <property type="entry name" value="PBP"/>
    <property type="match status" value="1"/>
</dbReference>
<protein>
    <submittedName>
        <fullName evidence="2">Uncharacterized protein</fullName>
    </submittedName>
</protein>
<evidence type="ECO:0000256" key="1">
    <source>
        <dbReference type="ARBA" id="ARBA00007091"/>
    </source>
</evidence>
<dbReference type="Gene3D" id="3.90.280.10">
    <property type="entry name" value="PEBP-like"/>
    <property type="match status" value="1"/>
</dbReference>
<dbReference type="Pfam" id="PF01161">
    <property type="entry name" value="PBP"/>
    <property type="match status" value="1"/>
</dbReference>
<dbReference type="Proteomes" id="UP001222027">
    <property type="component" value="Unassembled WGS sequence"/>
</dbReference>
<dbReference type="InterPro" id="IPR008914">
    <property type="entry name" value="PEBP"/>
</dbReference>
<name>A0AAV8R4Z7_ENSVE</name>
<dbReference type="EMBL" id="JAQQAF010000005">
    <property type="protein sequence ID" value="KAJ8486702.1"/>
    <property type="molecule type" value="Genomic_DNA"/>
</dbReference>
<comment type="caution">
    <text evidence="2">The sequence shown here is derived from an EMBL/GenBank/DDBJ whole genome shotgun (WGS) entry which is preliminary data.</text>
</comment>
<evidence type="ECO:0000313" key="3">
    <source>
        <dbReference type="Proteomes" id="UP001222027"/>
    </source>
</evidence>
<dbReference type="SUPFAM" id="SSF49777">
    <property type="entry name" value="PEBP-like"/>
    <property type="match status" value="1"/>
</dbReference>
<sequence>MSVRYNSREVRNGREFKPSQVANQPNVEIGGHDLRTFYTLVMMDPDAPSPSNPTLREYLHWMMTDIPATTGSNFGERSLSF</sequence>
<dbReference type="InterPro" id="IPR036610">
    <property type="entry name" value="PEBP-like_sf"/>
</dbReference>
<evidence type="ECO:0000313" key="2">
    <source>
        <dbReference type="EMBL" id="KAJ8486702.1"/>
    </source>
</evidence>
<dbReference type="CDD" id="cd00866">
    <property type="entry name" value="PEBP_euk"/>
    <property type="match status" value="1"/>
</dbReference>
<keyword evidence="3" id="KW-1185">Reference proteome</keyword>
<gene>
    <name evidence="2" type="ORF">OPV22_019187</name>
</gene>
<dbReference type="InterPro" id="IPR035810">
    <property type="entry name" value="PEBP_euk"/>
</dbReference>
<dbReference type="InterPro" id="IPR001858">
    <property type="entry name" value="Phosphatidylethanolamine-bd_CS"/>
</dbReference>
<dbReference type="PANTHER" id="PTHR11362">
    <property type="entry name" value="PHOSPHATIDYLETHANOLAMINE-BINDING PROTEIN"/>
    <property type="match status" value="1"/>
</dbReference>
<organism evidence="2 3">
    <name type="scientific">Ensete ventricosum</name>
    <name type="common">Abyssinian banana</name>
    <name type="synonym">Musa ensete</name>
    <dbReference type="NCBI Taxonomy" id="4639"/>
    <lineage>
        <taxon>Eukaryota</taxon>
        <taxon>Viridiplantae</taxon>
        <taxon>Streptophyta</taxon>
        <taxon>Embryophyta</taxon>
        <taxon>Tracheophyta</taxon>
        <taxon>Spermatophyta</taxon>
        <taxon>Magnoliopsida</taxon>
        <taxon>Liliopsida</taxon>
        <taxon>Zingiberales</taxon>
        <taxon>Musaceae</taxon>
        <taxon>Ensete</taxon>
    </lineage>
</organism>
<comment type="similarity">
    <text evidence="1">Belongs to the phosphatidylethanolamine-binding protein family.</text>
</comment>
<proteinExistence type="inferred from homology"/>
<reference evidence="2 3" key="1">
    <citation type="submission" date="2022-12" db="EMBL/GenBank/DDBJ databases">
        <title>Chromosome-scale assembly of the Ensete ventricosum genome.</title>
        <authorList>
            <person name="Dussert Y."/>
            <person name="Stocks J."/>
            <person name="Wendawek A."/>
            <person name="Woldeyes F."/>
            <person name="Nichols R.A."/>
            <person name="Borrell J.S."/>
        </authorList>
    </citation>
    <scope>NUCLEOTIDE SEQUENCE [LARGE SCALE GENOMIC DNA]</scope>
    <source>
        <strain evidence="3">cv. Maze</strain>
        <tissue evidence="2">Seeds</tissue>
    </source>
</reference>
<dbReference type="AlphaFoldDB" id="A0AAV8R4Z7"/>
<accession>A0AAV8R4Z7</accession>
<dbReference type="PANTHER" id="PTHR11362:SF9">
    <property type="entry name" value="PROTEIN FLOWERING LOCUS T-RELATED"/>
    <property type="match status" value="1"/>
</dbReference>